<reference evidence="1" key="1">
    <citation type="submission" date="2017-07" db="EMBL/GenBank/DDBJ databases">
        <title>Taro Niue Genome Assembly and Annotation.</title>
        <authorList>
            <person name="Atibalentja N."/>
            <person name="Keating K."/>
            <person name="Fields C.J."/>
        </authorList>
    </citation>
    <scope>NUCLEOTIDE SEQUENCE</scope>
    <source>
        <strain evidence="1">Niue_2</strain>
        <tissue evidence="1">Leaf</tissue>
    </source>
</reference>
<sequence>MRATCRALGGLLTSGVRRRRPSTSRLGRDVDQRRVLNRSAFLKNRGRTELSQALLDQGELLQGSSGQFEVLEVRGACSYREDAVWSGGNAEGSPVFVFFMKVEPVHLSRSRSVLLTSVVVRRLIRNASLVGYPRFFVSQARVSIVLGVFPGTCVVPLRSVSSVLDTLTPVFELYVRRRERWQWDIGFPELVFSRLVLRPETLEVPGMDLRLCVCRRMWFGRAVLRGGRVMGPSTCGVSPFFRGVRRVLNATALVVTFLLPPLSGDVCMHATCRAFGGLLTSELSQALLDQGELLRGSSRRFEVLEVCSLREDAVWSGGNAEGSPVSAFFVKVEPVHLSRSRSVLLTSVVVRRLIRNASLVGYPRFFVSQARVSVVLGVCPGTCVVPSRSVLSVLDTLTSVFELYVRLRERRQWDNDFPELIFTRLVLRPETLEVPGMDLQLCVCRLDTDLISQ</sequence>
<keyword evidence="2" id="KW-1185">Reference proteome</keyword>
<gene>
    <name evidence="1" type="ORF">Taro_029648</name>
</gene>
<dbReference type="EMBL" id="NMUH01001983">
    <property type="protein sequence ID" value="MQL96969.1"/>
    <property type="molecule type" value="Genomic_DNA"/>
</dbReference>
<evidence type="ECO:0000313" key="1">
    <source>
        <dbReference type="EMBL" id="MQL96969.1"/>
    </source>
</evidence>
<dbReference type="Proteomes" id="UP000652761">
    <property type="component" value="Unassembled WGS sequence"/>
</dbReference>
<evidence type="ECO:0000313" key="2">
    <source>
        <dbReference type="Proteomes" id="UP000652761"/>
    </source>
</evidence>
<protein>
    <submittedName>
        <fullName evidence="1">Uncharacterized protein</fullName>
    </submittedName>
</protein>
<organism evidence="1 2">
    <name type="scientific">Colocasia esculenta</name>
    <name type="common">Wild taro</name>
    <name type="synonym">Arum esculentum</name>
    <dbReference type="NCBI Taxonomy" id="4460"/>
    <lineage>
        <taxon>Eukaryota</taxon>
        <taxon>Viridiplantae</taxon>
        <taxon>Streptophyta</taxon>
        <taxon>Embryophyta</taxon>
        <taxon>Tracheophyta</taxon>
        <taxon>Spermatophyta</taxon>
        <taxon>Magnoliopsida</taxon>
        <taxon>Liliopsida</taxon>
        <taxon>Araceae</taxon>
        <taxon>Aroideae</taxon>
        <taxon>Colocasieae</taxon>
        <taxon>Colocasia</taxon>
    </lineage>
</organism>
<dbReference type="AlphaFoldDB" id="A0A843W0W9"/>
<name>A0A843W0W9_COLES</name>
<accession>A0A843W0W9</accession>
<comment type="caution">
    <text evidence="1">The sequence shown here is derived from an EMBL/GenBank/DDBJ whole genome shotgun (WGS) entry which is preliminary data.</text>
</comment>
<proteinExistence type="predicted"/>